<accession>A0AAN7T0J0</accession>
<name>A0AAN7T0J0_9EURO</name>
<dbReference type="EMBL" id="JAVRRJ010000003">
    <property type="protein sequence ID" value="KAK5086510.1"/>
    <property type="molecule type" value="Genomic_DNA"/>
</dbReference>
<proteinExistence type="predicted"/>
<feature type="region of interest" description="Disordered" evidence="1">
    <location>
        <begin position="1"/>
        <end position="29"/>
    </location>
</feature>
<feature type="compositionally biased region" description="Polar residues" evidence="1">
    <location>
        <begin position="1"/>
        <end position="22"/>
    </location>
</feature>
<dbReference type="InterPro" id="IPR046341">
    <property type="entry name" value="SET_dom_sf"/>
</dbReference>
<dbReference type="Proteomes" id="UP001309876">
    <property type="component" value="Unassembled WGS sequence"/>
</dbReference>
<evidence type="ECO:0008006" key="4">
    <source>
        <dbReference type="Google" id="ProtNLM"/>
    </source>
</evidence>
<dbReference type="PANTHER" id="PTHR13271:SF135">
    <property type="entry name" value="SET DOMAIN PROTEIN (AFU_ORTHOLOGUE AFUA_4G11040)"/>
    <property type="match status" value="1"/>
</dbReference>
<dbReference type="AlphaFoldDB" id="A0AAN7T0J0"/>
<evidence type="ECO:0000313" key="2">
    <source>
        <dbReference type="EMBL" id="KAK5086510.1"/>
    </source>
</evidence>
<dbReference type="GO" id="GO:0016279">
    <property type="term" value="F:protein-lysine N-methyltransferase activity"/>
    <property type="evidence" value="ECO:0007669"/>
    <property type="project" value="UniProtKB-ARBA"/>
</dbReference>
<evidence type="ECO:0000313" key="3">
    <source>
        <dbReference type="Proteomes" id="UP001309876"/>
    </source>
</evidence>
<dbReference type="Gene3D" id="3.90.1410.10">
    <property type="entry name" value="set domain protein methyltransferase, domain 1"/>
    <property type="match status" value="1"/>
</dbReference>
<keyword evidence="3" id="KW-1185">Reference proteome</keyword>
<dbReference type="InterPro" id="IPR050600">
    <property type="entry name" value="SETD3_SETD6_MTase"/>
</dbReference>
<organism evidence="2 3">
    <name type="scientific">Lithohypha guttulata</name>
    <dbReference type="NCBI Taxonomy" id="1690604"/>
    <lineage>
        <taxon>Eukaryota</taxon>
        <taxon>Fungi</taxon>
        <taxon>Dikarya</taxon>
        <taxon>Ascomycota</taxon>
        <taxon>Pezizomycotina</taxon>
        <taxon>Eurotiomycetes</taxon>
        <taxon>Chaetothyriomycetidae</taxon>
        <taxon>Chaetothyriales</taxon>
        <taxon>Trichomeriaceae</taxon>
        <taxon>Lithohypha</taxon>
    </lineage>
</organism>
<dbReference type="SUPFAM" id="SSF82199">
    <property type="entry name" value="SET domain"/>
    <property type="match status" value="1"/>
</dbReference>
<evidence type="ECO:0000256" key="1">
    <source>
        <dbReference type="SAM" id="MobiDB-lite"/>
    </source>
</evidence>
<protein>
    <recommendedName>
        <fullName evidence="4">SET domain-containing protein</fullName>
    </recommendedName>
</protein>
<dbReference type="PANTHER" id="PTHR13271">
    <property type="entry name" value="UNCHARACTERIZED PUTATIVE METHYLTRANSFERASE"/>
    <property type="match status" value="1"/>
</dbReference>
<gene>
    <name evidence="2" type="ORF">LTR05_003678</name>
</gene>
<reference evidence="2 3" key="1">
    <citation type="submission" date="2023-08" db="EMBL/GenBank/DDBJ databases">
        <title>Black Yeasts Isolated from many extreme environments.</title>
        <authorList>
            <person name="Coleine C."/>
            <person name="Stajich J.E."/>
            <person name="Selbmann L."/>
        </authorList>
    </citation>
    <scope>NUCLEOTIDE SEQUENCE [LARGE SCALE GENOMIC DNA]</scope>
    <source>
        <strain evidence="2 3">CCFEE 5910</strain>
    </source>
</reference>
<sequence length="701" mass="79929">MNNTADEQGSASHDSAKLSVTSKSEERTLDNHKQLAQWVARHGGFIHPNLRLKYAPNKGYHGVVADGATITAHARVVVCPISIMMSALNVLNIAPFEQHGTSFPEPFLQRYQSATDTLQAFFLMEQYLLGDKSFWAPYIRTLPTVEDVDAAQFEAEEDLAWIRGTNLEVALAAQNRKWLHQFEDVNRMLMELDWNNARNGAYDYRLFRWASKIFGTRSFVSTVLDDTAPADKARPLGRKDPNHQLLYKLFSERFAVLLPLLDILNHKPAALVEWQARVDFVGLQIDEDYTSGQEVFNNYGPLDNEALLMSYGFVLEDNPYEHVLISINAHPGTPLEIARTWPLDDRSNETFNCYIYEMIHHLVKESRYIERALFSFDLLDSISVMISNEREFQAMSTRRQTLMSSSLPEKFDDFRNMLATLAQIMYDSGSRARRIQATDPSRANPPIEARTQKQKNAQIYRHKQVSILQTAEGVCAFVLLNASTDQQASDLLLSMRVKLAEMITPGLEEFCVRLQFITRRNELFTAASLIHLFPSPQANSVRSCLRDIESVILEAVPHHMRPHSDKVKTSIAISLSSLCQAYRSRTQLPFRLASWFEEISSSYPPEDPNWNYVPPPGPWAPGEEPPQALMYLLDSLPKVKDSLGKDSAMTAWLDPEKVCWAWNVMEEEGVRVPIEIERFVSEDPAQVEGLFGFMIYCRQYD</sequence>
<comment type="caution">
    <text evidence="2">The sequence shown here is derived from an EMBL/GenBank/DDBJ whole genome shotgun (WGS) entry which is preliminary data.</text>
</comment>